<dbReference type="Proteomes" id="UP000094527">
    <property type="component" value="Unassembled WGS sequence"/>
</dbReference>
<sequence length="442" mass="51717">MNPSDSQVVLRSVQKCQPEKVSTLQQVNVSIEPSDKTKTKIITTNSCSSALNVYFKFCYYMLVFPFRPEYDDNSTGNCKLVGSCIQKTLCYGLMWPLLVIIEISRFLVNVYRIFSSDVALKPQEYCKMFIHIIYACKQLLFLRTVYKQQDKIQSYLTAVNTNSLLQKRREGSSIFRQIFQFFRWKLLFVVFIFGVYFSNHFRIVRNVFYKFDESVDYNQTQEINGTSDFMENDSDYDDDSNGIKFSLDEILRALFVIAILVDYFLIVIFYLLPVPMLIALQKWETFFDQCKSEADYQGLSKKYDELRQLSHSGNEAWALLNLLWIVDDSTMLILDFNDMMKTHDLLNIWYLFGNQVLLYTALLMSTEIPRRLERAKQRFIIMQRNKKIESYPVIHELSEKLNDCPVGIGTTGLYTVHYAFVCQLLTSVVIALFTSFPPEDKD</sequence>
<organism evidence="2 3">
    <name type="scientific">Orchesella cincta</name>
    <name type="common">Springtail</name>
    <name type="synonym">Podura cincta</name>
    <dbReference type="NCBI Taxonomy" id="48709"/>
    <lineage>
        <taxon>Eukaryota</taxon>
        <taxon>Metazoa</taxon>
        <taxon>Ecdysozoa</taxon>
        <taxon>Arthropoda</taxon>
        <taxon>Hexapoda</taxon>
        <taxon>Collembola</taxon>
        <taxon>Entomobryomorpha</taxon>
        <taxon>Entomobryoidea</taxon>
        <taxon>Orchesellidae</taxon>
        <taxon>Orchesellinae</taxon>
        <taxon>Orchesella</taxon>
    </lineage>
</organism>
<keyword evidence="3" id="KW-1185">Reference proteome</keyword>
<feature type="transmembrane region" description="Helical" evidence="1">
    <location>
        <begin position="348"/>
        <end position="368"/>
    </location>
</feature>
<reference evidence="2 3" key="1">
    <citation type="journal article" date="2016" name="Genome Biol. Evol.">
        <title>Gene Family Evolution Reflects Adaptation to Soil Environmental Stressors in the Genome of the Collembolan Orchesella cincta.</title>
        <authorList>
            <person name="Faddeeva-Vakhrusheva A."/>
            <person name="Derks M.F."/>
            <person name="Anvar S.Y."/>
            <person name="Agamennone V."/>
            <person name="Suring W."/>
            <person name="Smit S."/>
            <person name="van Straalen N.M."/>
            <person name="Roelofs D."/>
        </authorList>
    </citation>
    <scope>NUCLEOTIDE SEQUENCE [LARGE SCALE GENOMIC DNA]</scope>
    <source>
        <tissue evidence="2">Mixed pool</tissue>
    </source>
</reference>
<feature type="transmembrane region" description="Helical" evidence="1">
    <location>
        <begin position="178"/>
        <end position="197"/>
    </location>
</feature>
<proteinExistence type="predicted"/>
<comment type="caution">
    <text evidence="2">The sequence shown here is derived from an EMBL/GenBank/DDBJ whole genome shotgun (WGS) entry which is preliminary data.</text>
</comment>
<feature type="transmembrane region" description="Helical" evidence="1">
    <location>
        <begin position="418"/>
        <end position="436"/>
    </location>
</feature>
<feature type="transmembrane region" description="Helical" evidence="1">
    <location>
        <begin position="250"/>
        <end position="272"/>
    </location>
</feature>
<keyword evidence="1" id="KW-0812">Transmembrane</keyword>
<evidence type="ECO:0000313" key="2">
    <source>
        <dbReference type="EMBL" id="ODM91584.1"/>
    </source>
</evidence>
<name>A0A1D2MFB9_ORCCI</name>
<protein>
    <submittedName>
        <fullName evidence="2">Uncharacterized protein</fullName>
    </submittedName>
</protein>
<keyword evidence="1" id="KW-1133">Transmembrane helix</keyword>
<evidence type="ECO:0000256" key="1">
    <source>
        <dbReference type="SAM" id="Phobius"/>
    </source>
</evidence>
<evidence type="ECO:0000313" key="3">
    <source>
        <dbReference type="Proteomes" id="UP000094527"/>
    </source>
</evidence>
<dbReference type="EMBL" id="LJIJ01001497">
    <property type="protein sequence ID" value="ODM91584.1"/>
    <property type="molecule type" value="Genomic_DNA"/>
</dbReference>
<gene>
    <name evidence="2" type="ORF">Ocin01_15098</name>
</gene>
<keyword evidence="1" id="KW-0472">Membrane</keyword>
<dbReference type="AlphaFoldDB" id="A0A1D2MFB9"/>
<accession>A0A1D2MFB9</accession>